<dbReference type="SUPFAM" id="SSF48452">
    <property type="entry name" value="TPR-like"/>
    <property type="match status" value="1"/>
</dbReference>
<dbReference type="PIRSF" id="PIRSF006170">
    <property type="entry name" value="YfgM"/>
    <property type="match status" value="1"/>
</dbReference>
<evidence type="ECO:0000256" key="1">
    <source>
        <dbReference type="ARBA" id="ARBA00004401"/>
    </source>
</evidence>
<evidence type="ECO:0000256" key="5">
    <source>
        <dbReference type="ARBA" id="ARBA00023136"/>
    </source>
</evidence>
<evidence type="ECO:0000256" key="3">
    <source>
        <dbReference type="ARBA" id="ARBA00022692"/>
    </source>
</evidence>
<sequence length="239" mass="26215">MRRERETREEQENKVADDDEQLEAIKNWWNENGTSLVFTLVVVVAGIFGYQAWENQQEASADQASVIYEDLVSAIVKESPLQALSEDDISTGRFLAGRLQDEHGGSGYAQLATLLLAKLSVEAGDLSAAEKELRWVLDNGADESLEPIVRLRLARILLAQEQTDAAWDVVTALPEEGAFASSIAEVRGDIALAQGDERGAYDAYQRATEALPDNSARPLLEMKRDNLSPPDVAAVLEES</sequence>
<comment type="similarity">
    <text evidence="7">Belongs to the YfgM family.</text>
</comment>
<feature type="transmembrane region" description="Helical" evidence="9">
    <location>
        <begin position="35"/>
        <end position="53"/>
    </location>
</feature>
<dbReference type="Gene3D" id="1.25.40.10">
    <property type="entry name" value="Tetratricopeptide repeat domain"/>
    <property type="match status" value="1"/>
</dbReference>
<dbReference type="AlphaFoldDB" id="A0A2A5WSE2"/>
<keyword evidence="4 9" id="KW-1133">Transmembrane helix</keyword>
<evidence type="ECO:0000256" key="9">
    <source>
        <dbReference type="SAM" id="Phobius"/>
    </source>
</evidence>
<dbReference type="GO" id="GO:0005886">
    <property type="term" value="C:plasma membrane"/>
    <property type="evidence" value="ECO:0007669"/>
    <property type="project" value="UniProtKB-SubCell"/>
</dbReference>
<evidence type="ECO:0000256" key="8">
    <source>
        <dbReference type="ARBA" id="ARBA00024235"/>
    </source>
</evidence>
<name>A0A2A5WSE2_9GAMM</name>
<keyword evidence="2" id="KW-1003">Cell membrane</keyword>
<evidence type="ECO:0000313" key="12">
    <source>
        <dbReference type="Proteomes" id="UP000219327"/>
    </source>
</evidence>
<keyword evidence="6" id="KW-0143">Chaperone</keyword>
<evidence type="ECO:0000259" key="10">
    <source>
        <dbReference type="Pfam" id="PF09976"/>
    </source>
</evidence>
<accession>A0A2A5WSE2</accession>
<protein>
    <recommendedName>
        <fullName evidence="8">Ancillary SecYEG translocon subunit</fullName>
    </recommendedName>
</protein>
<dbReference type="PANTHER" id="PTHR38035:SF1">
    <property type="entry name" value="ANCILLARY SECYEG TRANSLOCON SUBUNIT"/>
    <property type="match status" value="1"/>
</dbReference>
<dbReference type="PANTHER" id="PTHR38035">
    <property type="entry name" value="UPF0070 PROTEIN YFGM"/>
    <property type="match status" value="1"/>
</dbReference>
<evidence type="ECO:0000256" key="4">
    <source>
        <dbReference type="ARBA" id="ARBA00022989"/>
    </source>
</evidence>
<evidence type="ECO:0000256" key="2">
    <source>
        <dbReference type="ARBA" id="ARBA00022475"/>
    </source>
</evidence>
<dbReference type="InterPro" id="IPR026039">
    <property type="entry name" value="YfgM"/>
</dbReference>
<comment type="caution">
    <text evidence="11">The sequence shown here is derived from an EMBL/GenBank/DDBJ whole genome shotgun (WGS) entry which is preliminary data.</text>
</comment>
<evidence type="ECO:0000313" key="11">
    <source>
        <dbReference type="EMBL" id="PDH39193.1"/>
    </source>
</evidence>
<organism evidence="11 12">
    <name type="scientific">OM182 bacterium MED-G24</name>
    <dbReference type="NCBI Taxonomy" id="1986255"/>
    <lineage>
        <taxon>Bacteria</taxon>
        <taxon>Pseudomonadati</taxon>
        <taxon>Pseudomonadota</taxon>
        <taxon>Gammaproteobacteria</taxon>
        <taxon>OMG group</taxon>
        <taxon>OM182 clade</taxon>
    </lineage>
</organism>
<dbReference type="Proteomes" id="UP000219327">
    <property type="component" value="Unassembled WGS sequence"/>
</dbReference>
<dbReference type="InterPro" id="IPR011990">
    <property type="entry name" value="TPR-like_helical_dom_sf"/>
</dbReference>
<comment type="subcellular location">
    <subcellularLocation>
        <location evidence="1">Cell membrane</location>
        <topology evidence="1">Single-pass type II membrane protein</topology>
    </subcellularLocation>
</comment>
<dbReference type="EMBL" id="NTKD01000028">
    <property type="protein sequence ID" value="PDH39193.1"/>
    <property type="molecule type" value="Genomic_DNA"/>
</dbReference>
<feature type="domain" description="Ancillary SecYEG translocon subunit/Cell division coordinator CpoB TPR" evidence="10">
    <location>
        <begin position="26"/>
        <end position="228"/>
    </location>
</feature>
<reference evidence="11 12" key="1">
    <citation type="submission" date="2017-08" db="EMBL/GenBank/DDBJ databases">
        <title>Fine stratification of microbial communities through a metagenomic profile of the photic zone.</title>
        <authorList>
            <person name="Haro-Moreno J.M."/>
            <person name="Lopez-Perez M."/>
            <person name="De La Torre J."/>
            <person name="Picazo A."/>
            <person name="Camacho A."/>
            <person name="Rodriguez-Valera F."/>
        </authorList>
    </citation>
    <scope>NUCLEOTIDE SEQUENCE [LARGE SCALE GENOMIC DNA]</scope>
    <source>
        <strain evidence="11">MED-G24</strain>
    </source>
</reference>
<keyword evidence="5 9" id="KW-0472">Membrane</keyword>
<dbReference type="GO" id="GO:0044877">
    <property type="term" value="F:protein-containing complex binding"/>
    <property type="evidence" value="ECO:0007669"/>
    <property type="project" value="InterPro"/>
</dbReference>
<evidence type="ECO:0000256" key="6">
    <source>
        <dbReference type="ARBA" id="ARBA00023186"/>
    </source>
</evidence>
<dbReference type="InterPro" id="IPR018704">
    <property type="entry name" value="SecYEG/CpoB_TPR"/>
</dbReference>
<proteinExistence type="inferred from homology"/>
<gene>
    <name evidence="11" type="ORF">CNE99_06070</name>
</gene>
<evidence type="ECO:0000256" key="7">
    <source>
        <dbReference type="ARBA" id="ARBA00024197"/>
    </source>
</evidence>
<dbReference type="Pfam" id="PF09976">
    <property type="entry name" value="TPR_21"/>
    <property type="match status" value="1"/>
</dbReference>
<keyword evidence="3 9" id="KW-0812">Transmembrane</keyword>